<dbReference type="CDD" id="cd02575">
    <property type="entry name" value="PseudoU_synth_EcTruD"/>
    <property type="match status" value="1"/>
</dbReference>
<evidence type="ECO:0000313" key="7">
    <source>
        <dbReference type="Proteomes" id="UP001499959"/>
    </source>
</evidence>
<comment type="caution">
    <text evidence="6">The sequence shown here is derived from an EMBL/GenBank/DDBJ whole genome shotgun (WGS) entry which is preliminary data.</text>
</comment>
<dbReference type="InterPro" id="IPR011760">
    <property type="entry name" value="PsdUridine_synth_TruD_insert"/>
</dbReference>
<evidence type="ECO:0000256" key="2">
    <source>
        <dbReference type="ARBA" id="ARBA00022694"/>
    </source>
</evidence>
<comment type="function">
    <text evidence="4">Responsible for synthesis of pseudouridine from uracil-13 in transfer RNAs.</text>
</comment>
<dbReference type="InterPro" id="IPR043165">
    <property type="entry name" value="TruD_insert_sf"/>
</dbReference>
<feature type="domain" description="TRUD" evidence="5">
    <location>
        <begin position="142"/>
        <end position="289"/>
    </location>
</feature>
<gene>
    <name evidence="4 6" type="primary">truD</name>
    <name evidence="6" type="ORF">GCM10023307_36200</name>
</gene>
<name>A0ABP9CBC0_9GAMM</name>
<dbReference type="InterPro" id="IPR050170">
    <property type="entry name" value="TruD_pseudoU_synthase"/>
</dbReference>
<evidence type="ECO:0000313" key="6">
    <source>
        <dbReference type="EMBL" id="GAA4806368.1"/>
    </source>
</evidence>
<dbReference type="PROSITE" id="PS50984">
    <property type="entry name" value="TRUD"/>
    <property type="match status" value="1"/>
</dbReference>
<dbReference type="EC" id="5.4.99.27" evidence="4"/>
<dbReference type="InterPro" id="IPR020103">
    <property type="entry name" value="PsdUridine_synth_cat_dom_sf"/>
</dbReference>
<dbReference type="HAMAP" id="MF_01082">
    <property type="entry name" value="TruD"/>
    <property type="match status" value="1"/>
</dbReference>
<evidence type="ECO:0000256" key="1">
    <source>
        <dbReference type="ARBA" id="ARBA00007953"/>
    </source>
</evidence>
<dbReference type="PANTHER" id="PTHR47811:SF1">
    <property type="entry name" value="TRNA PSEUDOURIDINE SYNTHASE D"/>
    <property type="match status" value="1"/>
</dbReference>
<dbReference type="Pfam" id="PF01142">
    <property type="entry name" value="TruD"/>
    <property type="match status" value="2"/>
</dbReference>
<keyword evidence="7" id="KW-1185">Reference proteome</keyword>
<comment type="catalytic activity">
    <reaction evidence="4">
        <text>uridine(13) in tRNA = pseudouridine(13) in tRNA</text>
        <dbReference type="Rhea" id="RHEA:42540"/>
        <dbReference type="Rhea" id="RHEA-COMP:10105"/>
        <dbReference type="Rhea" id="RHEA-COMP:10106"/>
        <dbReference type="ChEBI" id="CHEBI:65314"/>
        <dbReference type="ChEBI" id="CHEBI:65315"/>
        <dbReference type="EC" id="5.4.99.27"/>
    </reaction>
</comment>
<evidence type="ECO:0000259" key="5">
    <source>
        <dbReference type="PROSITE" id="PS50984"/>
    </source>
</evidence>
<feature type="active site" description="Nucleophile" evidence="4">
    <location>
        <position position="66"/>
    </location>
</feature>
<dbReference type="Gene3D" id="3.30.2350.20">
    <property type="entry name" value="TruD, catalytic domain"/>
    <property type="match status" value="1"/>
</dbReference>
<organism evidence="6 7">
    <name type="scientific">Lysobacter hankyongensis</name>
    <dbReference type="NCBI Taxonomy" id="1176535"/>
    <lineage>
        <taxon>Bacteria</taxon>
        <taxon>Pseudomonadati</taxon>
        <taxon>Pseudomonadota</taxon>
        <taxon>Gammaproteobacteria</taxon>
        <taxon>Lysobacterales</taxon>
        <taxon>Lysobacteraceae</taxon>
        <taxon>Lysobacter</taxon>
    </lineage>
</organism>
<dbReference type="Proteomes" id="UP001499959">
    <property type="component" value="Unassembled WGS sequence"/>
</dbReference>
<evidence type="ECO:0000256" key="4">
    <source>
        <dbReference type="HAMAP-Rule" id="MF_01082"/>
    </source>
</evidence>
<sequence>MLSARIRSAPEDFVVDEIDAFEASGAGEHLLLTIEKRGMNTAFAAKRIAQWAGVAESAIGYAGLKDRHALTRQRFSVWIPKKIAPDIAALQSDDLRVLAHAWHARKLPRGALAGNRFALTLRGIVGDAGVIDERLRAIAARGVPNYFGEQRFGRGGDNVAKALSMFAGRRVPREERTHLLSAARSELFNRVLAERVRRGDWDRGLDGEVWMLDGSRSVFGPEPWNDTLAERLARFDIHPSGPLWGRGELRSQGEARALELAVLDDSGPQALRAGLERAGLEQERRALRLRPQALAWEWREADALRLRFELPAGCYATTVLAELGEVVDAAYG</sequence>
<dbReference type="InterPro" id="IPR042214">
    <property type="entry name" value="TruD_catalytic"/>
</dbReference>
<proteinExistence type="inferred from homology"/>
<comment type="similarity">
    <text evidence="1 4">Belongs to the pseudouridine synthase TruD family.</text>
</comment>
<dbReference type="InterPro" id="IPR020119">
    <property type="entry name" value="PsdUridine_synth_TruD_CS"/>
</dbReference>
<reference evidence="7" key="1">
    <citation type="journal article" date="2019" name="Int. J. Syst. Evol. Microbiol.">
        <title>The Global Catalogue of Microorganisms (GCM) 10K type strain sequencing project: providing services to taxonomists for standard genome sequencing and annotation.</title>
        <authorList>
            <consortium name="The Broad Institute Genomics Platform"/>
            <consortium name="The Broad Institute Genome Sequencing Center for Infectious Disease"/>
            <person name="Wu L."/>
            <person name="Ma J."/>
        </authorList>
    </citation>
    <scope>NUCLEOTIDE SEQUENCE [LARGE SCALE GENOMIC DNA]</scope>
    <source>
        <strain evidence="7">JCM 18204</strain>
    </source>
</reference>
<evidence type="ECO:0000256" key="3">
    <source>
        <dbReference type="ARBA" id="ARBA00023235"/>
    </source>
</evidence>
<dbReference type="SUPFAM" id="SSF55120">
    <property type="entry name" value="Pseudouridine synthase"/>
    <property type="match status" value="1"/>
</dbReference>
<keyword evidence="2 4" id="KW-0819">tRNA processing</keyword>
<dbReference type="PANTHER" id="PTHR47811">
    <property type="entry name" value="TRNA PSEUDOURIDINE SYNTHASE D"/>
    <property type="match status" value="1"/>
</dbReference>
<dbReference type="InterPro" id="IPR001656">
    <property type="entry name" value="PsdUridine_synth_TruD"/>
</dbReference>
<protein>
    <recommendedName>
        <fullName evidence="4">tRNA pseudouridine synthase D</fullName>
        <ecNumber evidence="4">5.4.99.27</ecNumber>
    </recommendedName>
    <alternativeName>
        <fullName evidence="4">tRNA pseudouridine(13) synthase</fullName>
    </alternativeName>
    <alternativeName>
        <fullName evidence="4">tRNA pseudouridylate synthase D</fullName>
    </alternativeName>
    <alternativeName>
        <fullName evidence="4">tRNA-uridine isomerase D</fullName>
    </alternativeName>
</protein>
<dbReference type="NCBIfam" id="NF002153">
    <property type="entry name" value="PRK00984.1-2"/>
    <property type="match status" value="1"/>
</dbReference>
<accession>A0ABP9CBC0</accession>
<keyword evidence="3 4" id="KW-0413">Isomerase</keyword>
<dbReference type="PROSITE" id="PS01268">
    <property type="entry name" value="UPF0024"/>
    <property type="match status" value="1"/>
</dbReference>
<dbReference type="Gene3D" id="3.30.2340.10">
    <property type="entry name" value="TruD, insertion domain"/>
    <property type="match status" value="1"/>
</dbReference>
<dbReference type="EMBL" id="BAABJE010000030">
    <property type="protein sequence ID" value="GAA4806368.1"/>
    <property type="molecule type" value="Genomic_DNA"/>
</dbReference>